<evidence type="ECO:0000256" key="1">
    <source>
        <dbReference type="ARBA" id="ARBA00006061"/>
    </source>
</evidence>
<evidence type="ECO:0008006" key="6">
    <source>
        <dbReference type="Google" id="ProtNLM"/>
    </source>
</evidence>
<gene>
    <name evidence="4" type="ORF">EJB05_46306</name>
</gene>
<dbReference type="InterPro" id="IPR013742">
    <property type="entry name" value="Whirly"/>
</dbReference>
<dbReference type="Gramene" id="TVU12655">
    <property type="protein sequence ID" value="TVU12655"/>
    <property type="gene ID" value="EJB05_46306"/>
</dbReference>
<organism evidence="4 5">
    <name type="scientific">Eragrostis curvula</name>
    <name type="common">weeping love grass</name>
    <dbReference type="NCBI Taxonomy" id="38414"/>
    <lineage>
        <taxon>Eukaryota</taxon>
        <taxon>Viridiplantae</taxon>
        <taxon>Streptophyta</taxon>
        <taxon>Embryophyta</taxon>
        <taxon>Tracheophyta</taxon>
        <taxon>Spermatophyta</taxon>
        <taxon>Magnoliopsida</taxon>
        <taxon>Liliopsida</taxon>
        <taxon>Poales</taxon>
        <taxon>Poaceae</taxon>
        <taxon>PACMAD clade</taxon>
        <taxon>Chloridoideae</taxon>
        <taxon>Eragrostideae</taxon>
        <taxon>Eragrostidinae</taxon>
        <taxon>Eragrostis</taxon>
    </lineage>
</organism>
<keyword evidence="2" id="KW-0809">Transit peptide</keyword>
<dbReference type="InterPro" id="IPR009044">
    <property type="entry name" value="ssDNA-bd_transcriptional_reg"/>
</dbReference>
<dbReference type="OrthoDB" id="511009at2759"/>
<dbReference type="GO" id="GO:0006355">
    <property type="term" value="P:regulation of DNA-templated transcription"/>
    <property type="evidence" value="ECO:0007669"/>
    <property type="project" value="InterPro"/>
</dbReference>
<accession>A0A5J9TMY7</accession>
<dbReference type="EMBL" id="RWGY01000039">
    <property type="protein sequence ID" value="TVU12655.1"/>
    <property type="molecule type" value="Genomic_DNA"/>
</dbReference>
<dbReference type="Proteomes" id="UP000324897">
    <property type="component" value="Chromosome 3"/>
</dbReference>
<dbReference type="PANTHER" id="PTHR31745:SF2">
    <property type="entry name" value="SINGLE-STRANDED DNA-BINDING PROTEIN WHY1, CHLOROPLASTIC"/>
    <property type="match status" value="1"/>
</dbReference>
<reference evidence="4 5" key="1">
    <citation type="journal article" date="2019" name="Sci. Rep.">
        <title>A high-quality genome of Eragrostis curvula grass provides insights into Poaceae evolution and supports new strategies to enhance forage quality.</title>
        <authorList>
            <person name="Carballo J."/>
            <person name="Santos B.A.C.M."/>
            <person name="Zappacosta D."/>
            <person name="Garbus I."/>
            <person name="Selva J.P."/>
            <person name="Gallo C.A."/>
            <person name="Diaz A."/>
            <person name="Albertini E."/>
            <person name="Caccamo M."/>
            <person name="Echenique V."/>
        </authorList>
    </citation>
    <scope>NUCLEOTIDE SEQUENCE [LARGE SCALE GENOMIC DNA]</scope>
    <source>
        <strain evidence="5">cv. Victoria</strain>
        <tissue evidence="4">Leaf</tissue>
    </source>
</reference>
<proteinExistence type="inferred from homology"/>
<feature type="non-terminal residue" evidence="4">
    <location>
        <position position="1"/>
    </location>
</feature>
<dbReference type="FunFam" id="2.30.31.10:FF:000002">
    <property type="entry name" value="Single-stranded DNA-binding protein WHY2, mitochondrial"/>
    <property type="match status" value="1"/>
</dbReference>
<dbReference type="GO" id="GO:0003697">
    <property type="term" value="F:single-stranded DNA binding"/>
    <property type="evidence" value="ECO:0007669"/>
    <property type="project" value="InterPro"/>
</dbReference>
<evidence type="ECO:0000313" key="4">
    <source>
        <dbReference type="EMBL" id="TVU12655.1"/>
    </source>
</evidence>
<protein>
    <recommendedName>
        <fullName evidence="6">WHY domain class transcription factor</fullName>
    </recommendedName>
</protein>
<feature type="region of interest" description="Disordered" evidence="3">
    <location>
        <begin position="66"/>
        <end position="91"/>
    </location>
</feature>
<evidence type="ECO:0000313" key="5">
    <source>
        <dbReference type="Proteomes" id="UP000324897"/>
    </source>
</evidence>
<dbReference type="AlphaFoldDB" id="A0A5J9TMY7"/>
<feature type="region of interest" description="Disordered" evidence="3">
    <location>
        <begin position="256"/>
        <end position="277"/>
    </location>
</feature>
<evidence type="ECO:0000256" key="3">
    <source>
        <dbReference type="SAM" id="MobiDB-lite"/>
    </source>
</evidence>
<dbReference type="Pfam" id="PF08536">
    <property type="entry name" value="Whirly"/>
    <property type="match status" value="1"/>
</dbReference>
<dbReference type="Gene3D" id="2.30.31.10">
    <property type="entry name" value="Transcriptional Coactivator Pc4, Chain A"/>
    <property type="match status" value="1"/>
</dbReference>
<sequence length="277" mass="30300">MGANSDMILRPQPVRRNAAAAALPLAAAPSPPLLPVHLPKAAPTLSLASLVPSSLPACSVASPRHSDYFDPRAPPPPPSRDGGYGRPPPNGAHEGRVFTSYSIYKGKAALSFDPRPPQFVPLDSGAYKVAKEGCVLLQFAPAVATRQYDWSRKQVFSLSVWEIGTLLTLGPTDSCEFFHDPFKGRSEEGKVRKVLKVEPTPDGNGRFFNLSVQNRLLNIDESIYIPISKGEFAVIVSTLNFIIPHLMGWSTFTSSIKPEDSRSYSRPQSGPEYEWQR</sequence>
<comment type="similarity">
    <text evidence="1">Belongs to the Whirly family.</text>
</comment>
<comment type="caution">
    <text evidence="4">The sequence shown here is derived from an EMBL/GenBank/DDBJ whole genome shotgun (WGS) entry which is preliminary data.</text>
</comment>
<dbReference type="GO" id="GO:0006952">
    <property type="term" value="P:defense response"/>
    <property type="evidence" value="ECO:0007669"/>
    <property type="project" value="InterPro"/>
</dbReference>
<keyword evidence="5" id="KW-1185">Reference proteome</keyword>
<dbReference type="PANTHER" id="PTHR31745">
    <property type="entry name" value="SINGLE-STRANDED DNA-BINDING PROTEIN WHY2, MITOCHONDRIAL"/>
    <property type="match status" value="1"/>
</dbReference>
<evidence type="ECO:0000256" key="2">
    <source>
        <dbReference type="ARBA" id="ARBA00022946"/>
    </source>
</evidence>
<name>A0A5J9TMY7_9POAL</name>
<dbReference type="SUPFAM" id="SSF54447">
    <property type="entry name" value="ssDNA-binding transcriptional regulator domain"/>
    <property type="match status" value="1"/>
</dbReference>